<dbReference type="EMBL" id="DS547109">
    <property type="protein sequence ID" value="EDR06129.1"/>
    <property type="molecule type" value="Genomic_DNA"/>
</dbReference>
<dbReference type="AlphaFoldDB" id="B0DGD4"/>
<sequence length="116" mass="13170">MGSSSMREALEETSTESSIKRCIACVALRGINQPSLPHGHRAYMIYTEHLQKLLDHDNGLLSSQGLRQSSLRASRPLGPWTWLDHLPYLASAIPLFNTWRGHHPHYILRVTRQGFP</sequence>
<protein>
    <submittedName>
        <fullName evidence="1">Predicted protein</fullName>
    </submittedName>
</protein>
<keyword evidence="2" id="KW-1185">Reference proteome</keyword>
<evidence type="ECO:0000313" key="1">
    <source>
        <dbReference type="EMBL" id="EDR06129.1"/>
    </source>
</evidence>
<dbReference type="HOGENOM" id="CLU_2097289_0_0_1"/>
<reference evidence="1 2" key="1">
    <citation type="journal article" date="2008" name="Nature">
        <title>The genome of Laccaria bicolor provides insights into mycorrhizal symbiosis.</title>
        <authorList>
            <person name="Martin F."/>
            <person name="Aerts A."/>
            <person name="Ahren D."/>
            <person name="Brun A."/>
            <person name="Danchin E.G.J."/>
            <person name="Duchaussoy F."/>
            <person name="Gibon J."/>
            <person name="Kohler A."/>
            <person name="Lindquist E."/>
            <person name="Pereda V."/>
            <person name="Salamov A."/>
            <person name="Shapiro H.J."/>
            <person name="Wuyts J."/>
            <person name="Blaudez D."/>
            <person name="Buee M."/>
            <person name="Brokstein P."/>
            <person name="Canbaeck B."/>
            <person name="Cohen D."/>
            <person name="Courty P.E."/>
            <person name="Coutinho P.M."/>
            <person name="Delaruelle C."/>
            <person name="Detter J.C."/>
            <person name="Deveau A."/>
            <person name="DiFazio S."/>
            <person name="Duplessis S."/>
            <person name="Fraissinet-Tachet L."/>
            <person name="Lucic E."/>
            <person name="Frey-Klett P."/>
            <person name="Fourrey C."/>
            <person name="Feussner I."/>
            <person name="Gay G."/>
            <person name="Grimwood J."/>
            <person name="Hoegger P.J."/>
            <person name="Jain P."/>
            <person name="Kilaru S."/>
            <person name="Labbe J."/>
            <person name="Lin Y.C."/>
            <person name="Legue V."/>
            <person name="Le Tacon F."/>
            <person name="Marmeisse R."/>
            <person name="Melayah D."/>
            <person name="Montanini B."/>
            <person name="Muratet M."/>
            <person name="Nehls U."/>
            <person name="Niculita-Hirzel H."/>
            <person name="Oudot-Le Secq M.P."/>
            <person name="Peter M."/>
            <person name="Quesneville H."/>
            <person name="Rajashekar B."/>
            <person name="Reich M."/>
            <person name="Rouhier N."/>
            <person name="Schmutz J."/>
            <person name="Yin T."/>
            <person name="Chalot M."/>
            <person name="Henrissat B."/>
            <person name="Kuees U."/>
            <person name="Lucas S."/>
            <person name="Van de Peer Y."/>
            <person name="Podila G.K."/>
            <person name="Polle A."/>
            <person name="Pukkila P.J."/>
            <person name="Richardson P.M."/>
            <person name="Rouze P."/>
            <person name="Sanders I.R."/>
            <person name="Stajich J.E."/>
            <person name="Tunlid A."/>
            <person name="Tuskan G."/>
            <person name="Grigoriev I.V."/>
        </authorList>
    </citation>
    <scope>NUCLEOTIDE SEQUENCE [LARGE SCALE GENOMIC DNA]</scope>
    <source>
        <strain evidence="2">S238N-H82 / ATCC MYA-4686</strain>
    </source>
</reference>
<organism evidence="2">
    <name type="scientific">Laccaria bicolor (strain S238N-H82 / ATCC MYA-4686)</name>
    <name type="common">Bicoloured deceiver</name>
    <name type="synonym">Laccaria laccata var. bicolor</name>
    <dbReference type="NCBI Taxonomy" id="486041"/>
    <lineage>
        <taxon>Eukaryota</taxon>
        <taxon>Fungi</taxon>
        <taxon>Dikarya</taxon>
        <taxon>Basidiomycota</taxon>
        <taxon>Agaricomycotina</taxon>
        <taxon>Agaricomycetes</taxon>
        <taxon>Agaricomycetidae</taxon>
        <taxon>Agaricales</taxon>
        <taxon>Agaricineae</taxon>
        <taxon>Hydnangiaceae</taxon>
        <taxon>Laccaria</taxon>
    </lineage>
</organism>
<evidence type="ECO:0000313" key="2">
    <source>
        <dbReference type="Proteomes" id="UP000001194"/>
    </source>
</evidence>
<dbReference type="Proteomes" id="UP000001194">
    <property type="component" value="Unassembled WGS sequence"/>
</dbReference>
<dbReference type="KEGG" id="lbc:LACBIDRAFT_300276"/>
<proteinExistence type="predicted"/>
<dbReference type="GeneID" id="6078836"/>
<accession>B0DGD4</accession>
<dbReference type="InParanoid" id="B0DGD4"/>
<name>B0DGD4_LACBS</name>
<gene>
    <name evidence="1" type="ORF">LACBIDRAFT_300276</name>
</gene>
<dbReference type="RefSeq" id="XP_001882990.1">
    <property type="nucleotide sequence ID" value="XM_001882955.1"/>
</dbReference>